<comment type="catalytic activity">
    <reaction evidence="9">
        <text>9-hexadecanoyloxy-octadecanoate + H2O = 9-hydroxy-octadecanoate + hexadecanoate + H(+)</text>
        <dbReference type="Rhea" id="RHEA:52052"/>
        <dbReference type="ChEBI" id="CHEBI:7896"/>
        <dbReference type="ChEBI" id="CHEBI:15377"/>
        <dbReference type="ChEBI" id="CHEBI:15378"/>
        <dbReference type="ChEBI" id="CHEBI:83670"/>
        <dbReference type="ChEBI" id="CHEBI:136286"/>
    </reaction>
    <physiologicalReaction direction="left-to-right" evidence="9">
        <dbReference type="Rhea" id="RHEA:52053"/>
    </physiologicalReaction>
</comment>
<dbReference type="GO" id="GO:0012505">
    <property type="term" value="C:endomembrane system"/>
    <property type="evidence" value="ECO:0007669"/>
    <property type="project" value="UniProtKB-SubCell"/>
</dbReference>
<evidence type="ECO:0000256" key="10">
    <source>
        <dbReference type="ARBA" id="ARBA00048680"/>
    </source>
</evidence>
<dbReference type="GO" id="GO:0016020">
    <property type="term" value="C:membrane"/>
    <property type="evidence" value="ECO:0007669"/>
    <property type="project" value="InterPro"/>
</dbReference>
<evidence type="ECO:0000256" key="17">
    <source>
        <dbReference type="SAM" id="Phobius"/>
    </source>
</evidence>
<evidence type="ECO:0000256" key="15">
    <source>
        <dbReference type="ARBA" id="ARBA00049322"/>
    </source>
</evidence>
<comment type="catalytic activity">
    <reaction evidence="7">
        <text>12-hexadecanoyloxy-octadecanoate + H2O = 12-hydroxyoctadecanoate + hexadecanoate + H(+)</text>
        <dbReference type="Rhea" id="RHEA:52056"/>
        <dbReference type="ChEBI" id="CHEBI:7896"/>
        <dbReference type="ChEBI" id="CHEBI:15377"/>
        <dbReference type="ChEBI" id="CHEBI:15378"/>
        <dbReference type="ChEBI" id="CHEBI:83677"/>
        <dbReference type="ChEBI" id="CHEBI:84201"/>
    </reaction>
    <physiologicalReaction direction="left-to-right" evidence="7">
        <dbReference type="Rhea" id="RHEA:52057"/>
    </physiologicalReaction>
</comment>
<evidence type="ECO:0000256" key="6">
    <source>
        <dbReference type="ARBA" id="ARBA00023136"/>
    </source>
</evidence>
<evidence type="ECO:0000256" key="3">
    <source>
        <dbReference type="ARBA" id="ARBA00009300"/>
    </source>
</evidence>
<comment type="catalytic activity">
    <reaction evidence="14">
        <text>13-(9Z-octadecenoyloxy)-octadecanoate + H2O = 13-hydroxy-octadecanoate + (9Z)-octadecenoate + H(+)</text>
        <dbReference type="Rhea" id="RHEA:52064"/>
        <dbReference type="ChEBI" id="CHEBI:15377"/>
        <dbReference type="ChEBI" id="CHEBI:15378"/>
        <dbReference type="ChEBI" id="CHEBI:30823"/>
        <dbReference type="ChEBI" id="CHEBI:136303"/>
        <dbReference type="ChEBI" id="CHEBI:136304"/>
    </reaction>
    <physiologicalReaction direction="left-to-right" evidence="14">
        <dbReference type="Rhea" id="RHEA:52065"/>
    </physiologicalReaction>
</comment>
<feature type="transmembrane region" description="Helical" evidence="17">
    <location>
        <begin position="79"/>
        <end position="99"/>
    </location>
</feature>
<dbReference type="PANTHER" id="PTHR10989:SF16">
    <property type="entry name" value="AT02829P-RELATED"/>
    <property type="match status" value="1"/>
</dbReference>
<keyword evidence="19" id="KW-1185">Reference proteome</keyword>
<comment type="catalytic activity">
    <reaction evidence="12">
        <text>9-(9Z-octadecenoyloxy)-octadecanoate + H2O = 9-hydroxy-octadecanoate + (9Z)-octadecenoate + H(+)</text>
        <dbReference type="Rhea" id="RHEA:52048"/>
        <dbReference type="ChEBI" id="CHEBI:15377"/>
        <dbReference type="ChEBI" id="CHEBI:15378"/>
        <dbReference type="ChEBI" id="CHEBI:30823"/>
        <dbReference type="ChEBI" id="CHEBI:136282"/>
        <dbReference type="ChEBI" id="CHEBI:136286"/>
    </reaction>
    <physiologicalReaction direction="left-to-right" evidence="12">
        <dbReference type="Rhea" id="RHEA:52049"/>
    </physiologicalReaction>
</comment>
<evidence type="ECO:0000313" key="18">
    <source>
        <dbReference type="EMBL" id="RMX55513.1"/>
    </source>
</evidence>
<comment type="catalytic activity">
    <reaction evidence="15">
        <text>13-(9Z-hexadecenoyloxy)-octadecanoate + H2O = 13-hydroxy-octadecanoate + (9Z)-hexadecenoate + H(+)</text>
        <dbReference type="Rhea" id="RHEA:52076"/>
        <dbReference type="ChEBI" id="CHEBI:15377"/>
        <dbReference type="ChEBI" id="CHEBI:15378"/>
        <dbReference type="ChEBI" id="CHEBI:32372"/>
        <dbReference type="ChEBI" id="CHEBI:136304"/>
        <dbReference type="ChEBI" id="CHEBI:136315"/>
    </reaction>
    <physiologicalReaction direction="left-to-right" evidence="15">
        <dbReference type="Rhea" id="RHEA:52077"/>
    </physiologicalReaction>
</comment>
<evidence type="ECO:0000256" key="2">
    <source>
        <dbReference type="ARBA" id="ARBA00004127"/>
    </source>
</evidence>
<dbReference type="Proteomes" id="UP000275408">
    <property type="component" value="Unassembled WGS sequence"/>
</dbReference>
<proteinExistence type="inferred from homology"/>
<feature type="transmembrane region" description="Helical" evidence="17">
    <location>
        <begin position="46"/>
        <end position="67"/>
    </location>
</feature>
<dbReference type="EMBL" id="RCHS01001041">
    <property type="protein sequence ID" value="RMX55513.1"/>
    <property type="molecule type" value="Genomic_DNA"/>
</dbReference>
<name>A0A3M6UP92_POCDA</name>
<comment type="catalytic activity">
    <reaction evidence="13">
        <text>9-octadecanoyloxy-octadecanoate + H2O = 9-hydroxy-octadecanoate + octadecanoate + H(+)</text>
        <dbReference type="Rhea" id="RHEA:52096"/>
        <dbReference type="ChEBI" id="CHEBI:15377"/>
        <dbReference type="ChEBI" id="CHEBI:15378"/>
        <dbReference type="ChEBI" id="CHEBI:25629"/>
        <dbReference type="ChEBI" id="CHEBI:136286"/>
        <dbReference type="ChEBI" id="CHEBI:136373"/>
    </reaction>
    <physiologicalReaction direction="left-to-right" evidence="13">
        <dbReference type="Rhea" id="RHEA:52097"/>
    </physiologicalReaction>
</comment>
<protein>
    <recommendedName>
        <fullName evidence="20">Androgen-induced gene 1 protein</fullName>
    </recommendedName>
</protein>
<evidence type="ECO:0000256" key="12">
    <source>
        <dbReference type="ARBA" id="ARBA00048800"/>
    </source>
</evidence>
<keyword evidence="4 17" id="KW-0812">Transmembrane</keyword>
<dbReference type="PANTHER" id="PTHR10989">
    <property type="entry name" value="ANDROGEN-INDUCED PROTEIN 1-RELATED"/>
    <property type="match status" value="1"/>
</dbReference>
<evidence type="ECO:0000256" key="5">
    <source>
        <dbReference type="ARBA" id="ARBA00022989"/>
    </source>
</evidence>
<gene>
    <name evidence="18" type="ORF">pdam_00024128</name>
</gene>
<keyword evidence="6 17" id="KW-0472">Membrane</keyword>
<comment type="caution">
    <text evidence="18">The sequence shown here is derived from an EMBL/GenBank/DDBJ whole genome shotgun (WGS) entry which is preliminary data.</text>
</comment>
<evidence type="ECO:0000256" key="11">
    <source>
        <dbReference type="ARBA" id="ARBA00048701"/>
    </source>
</evidence>
<evidence type="ECO:0000256" key="7">
    <source>
        <dbReference type="ARBA" id="ARBA00047368"/>
    </source>
</evidence>
<evidence type="ECO:0000256" key="4">
    <source>
        <dbReference type="ARBA" id="ARBA00022692"/>
    </source>
</evidence>
<evidence type="ECO:0008006" key="20">
    <source>
        <dbReference type="Google" id="ProtNLM"/>
    </source>
</evidence>
<dbReference type="InterPro" id="IPR006838">
    <property type="entry name" value="ADTRP_AIG1"/>
</dbReference>
<comment type="catalytic activity">
    <reaction evidence="10">
        <text>12-octadecanoyloxy-octadecanoate + H2O = 12-hydroxyoctadecanoate + octadecanoate + H(+)</text>
        <dbReference type="Rhea" id="RHEA:52080"/>
        <dbReference type="ChEBI" id="CHEBI:15377"/>
        <dbReference type="ChEBI" id="CHEBI:15378"/>
        <dbReference type="ChEBI" id="CHEBI:25629"/>
        <dbReference type="ChEBI" id="CHEBI:84201"/>
        <dbReference type="ChEBI" id="CHEBI:136330"/>
    </reaction>
    <physiologicalReaction direction="left-to-right" evidence="10">
        <dbReference type="Rhea" id="RHEA:52081"/>
    </physiologicalReaction>
</comment>
<evidence type="ECO:0000256" key="8">
    <source>
        <dbReference type="ARBA" id="ARBA00047427"/>
    </source>
</evidence>
<feature type="transmembrane region" description="Helical" evidence="17">
    <location>
        <begin position="189"/>
        <end position="213"/>
    </location>
</feature>
<dbReference type="OMA" id="IWDRELI"/>
<comment type="catalytic activity">
    <reaction evidence="16">
        <text>12-(9Z-hexadecenoyloxy)-octadecanoate + H2O = 12-hydroxyoctadecanoate + (9Z)-hexadecenoate + H(+)</text>
        <dbReference type="Rhea" id="RHEA:52072"/>
        <dbReference type="ChEBI" id="CHEBI:15377"/>
        <dbReference type="ChEBI" id="CHEBI:15378"/>
        <dbReference type="ChEBI" id="CHEBI:32372"/>
        <dbReference type="ChEBI" id="CHEBI:84201"/>
        <dbReference type="ChEBI" id="CHEBI:136312"/>
    </reaction>
    <physiologicalReaction direction="left-to-right" evidence="16">
        <dbReference type="Rhea" id="RHEA:52073"/>
    </physiologicalReaction>
</comment>
<evidence type="ECO:0000256" key="14">
    <source>
        <dbReference type="ARBA" id="ARBA00049296"/>
    </source>
</evidence>
<comment type="similarity">
    <text evidence="3">Belongs to the AIG1 family.</text>
</comment>
<evidence type="ECO:0000256" key="1">
    <source>
        <dbReference type="ARBA" id="ARBA00000923"/>
    </source>
</evidence>
<evidence type="ECO:0000256" key="13">
    <source>
        <dbReference type="ARBA" id="ARBA00049221"/>
    </source>
</evidence>
<keyword evidence="5 17" id="KW-1133">Transmembrane helix</keyword>
<comment type="catalytic activity">
    <reaction evidence="8">
        <text>13-octadecanoyloxy-octadecanoate + H2O = 13-hydroxy-octadecanoate + octadecanoate + H(+)</text>
        <dbReference type="Rhea" id="RHEA:52084"/>
        <dbReference type="ChEBI" id="CHEBI:15377"/>
        <dbReference type="ChEBI" id="CHEBI:15378"/>
        <dbReference type="ChEBI" id="CHEBI:25629"/>
        <dbReference type="ChEBI" id="CHEBI:136304"/>
        <dbReference type="ChEBI" id="CHEBI:136335"/>
    </reaction>
    <physiologicalReaction direction="left-to-right" evidence="8">
        <dbReference type="Rhea" id="RHEA:52085"/>
    </physiologicalReaction>
</comment>
<reference evidence="18 19" key="1">
    <citation type="journal article" date="2018" name="Sci. Rep.">
        <title>Comparative analysis of the Pocillopora damicornis genome highlights role of immune system in coral evolution.</title>
        <authorList>
            <person name="Cunning R."/>
            <person name="Bay R.A."/>
            <person name="Gillette P."/>
            <person name="Baker A.C."/>
            <person name="Traylor-Knowles N."/>
        </authorList>
    </citation>
    <scope>NUCLEOTIDE SEQUENCE [LARGE SCALE GENOMIC DNA]</scope>
    <source>
        <strain evidence="18">RSMAS</strain>
        <tissue evidence="18">Whole animal</tissue>
    </source>
</reference>
<feature type="transmembrane region" description="Helical" evidence="17">
    <location>
        <begin position="119"/>
        <end position="138"/>
    </location>
</feature>
<evidence type="ECO:0000256" key="16">
    <source>
        <dbReference type="ARBA" id="ARBA00049428"/>
    </source>
</evidence>
<comment type="catalytic activity">
    <reaction evidence="11">
        <text>12-(9Z-octadecenoyloxy)-octadecanoate + H2O = 12-hydroxyoctadecanoate + (9Z)-octadecenoate + H(+)</text>
        <dbReference type="Rhea" id="RHEA:52060"/>
        <dbReference type="ChEBI" id="CHEBI:15377"/>
        <dbReference type="ChEBI" id="CHEBI:15378"/>
        <dbReference type="ChEBI" id="CHEBI:30823"/>
        <dbReference type="ChEBI" id="CHEBI:84201"/>
        <dbReference type="ChEBI" id="CHEBI:136302"/>
    </reaction>
    <physiologicalReaction direction="left-to-right" evidence="11">
        <dbReference type="Rhea" id="RHEA:52061"/>
    </physiologicalReaction>
</comment>
<comment type="catalytic activity">
    <reaction evidence="1">
        <text>9-(9Z-hexadecenoyloxy)-octadecanoate + H2O = (9Z)-hexadecenoate + 9-hydroxy-octadecanoate + H(+)</text>
        <dbReference type="Rhea" id="RHEA:52068"/>
        <dbReference type="ChEBI" id="CHEBI:15377"/>
        <dbReference type="ChEBI" id="CHEBI:15378"/>
        <dbReference type="ChEBI" id="CHEBI:32372"/>
        <dbReference type="ChEBI" id="CHEBI:136286"/>
        <dbReference type="ChEBI" id="CHEBI:136309"/>
    </reaction>
    <physiologicalReaction direction="left-to-right" evidence="1">
        <dbReference type="Rhea" id="RHEA:52069"/>
    </physiologicalReaction>
</comment>
<dbReference type="AlphaFoldDB" id="A0A3M6UP92"/>
<evidence type="ECO:0000313" key="19">
    <source>
        <dbReference type="Proteomes" id="UP000275408"/>
    </source>
</evidence>
<accession>A0A3M6UP92</accession>
<comment type="subcellular location">
    <subcellularLocation>
        <location evidence="2">Endomembrane system</location>
        <topology evidence="2">Multi-pass membrane protein</topology>
    </subcellularLocation>
</comment>
<evidence type="ECO:0000256" key="9">
    <source>
        <dbReference type="ARBA" id="ARBA00047863"/>
    </source>
</evidence>
<organism evidence="18 19">
    <name type="scientific">Pocillopora damicornis</name>
    <name type="common">Cauliflower coral</name>
    <name type="synonym">Millepora damicornis</name>
    <dbReference type="NCBI Taxonomy" id="46731"/>
    <lineage>
        <taxon>Eukaryota</taxon>
        <taxon>Metazoa</taxon>
        <taxon>Cnidaria</taxon>
        <taxon>Anthozoa</taxon>
        <taxon>Hexacorallia</taxon>
        <taxon>Scleractinia</taxon>
        <taxon>Astrocoeniina</taxon>
        <taxon>Pocilloporidae</taxon>
        <taxon>Pocillopora</taxon>
    </lineage>
</organism>
<feature type="transmembrane region" description="Helical" evidence="17">
    <location>
        <begin position="150"/>
        <end position="169"/>
    </location>
</feature>
<dbReference type="Pfam" id="PF04750">
    <property type="entry name" value="Far-17a_AIG1"/>
    <property type="match status" value="1"/>
</dbReference>
<sequence>MEFLSGVFHLGCGIYYICGTYWDFQIVTPHVNTYGGRWKFLTFLNLIIQLLYFIIAPLGDVVTLLSGRKDNWLVKLRDLLFSTLAFPLGVFVAATFWGIYLMDRELIFPRALDKIFPSWLNHILHTWCAILIILEAAFIKHKYPKNRVGLGVLAVFTAIYLSWISWIAYAADFWVYPFLRLMPNSGKVAFFTLASCLSAFLYLLGKWMTLFIWGGNGEKKSTNNSTLKEGTKKRVKKAD</sequence>
<dbReference type="STRING" id="46731.A0A3M6UP92"/>
<dbReference type="OrthoDB" id="1898221at2759"/>